<accession>A0AAN8J7M1</accession>
<dbReference type="PANTHER" id="PTHR16253">
    <property type="entry name" value="TETRATRICOPEPTIDE REPEAT PROTEIN 22"/>
    <property type="match status" value="1"/>
</dbReference>
<dbReference type="EMBL" id="JAZGQO010000012">
    <property type="protein sequence ID" value="KAK6172067.1"/>
    <property type="molecule type" value="Genomic_DNA"/>
</dbReference>
<dbReference type="SUPFAM" id="SSF48452">
    <property type="entry name" value="TPR-like"/>
    <property type="match status" value="1"/>
</dbReference>
<organism evidence="1 2">
    <name type="scientific">Patella caerulea</name>
    <name type="common">Rayed Mediterranean limpet</name>
    <dbReference type="NCBI Taxonomy" id="87958"/>
    <lineage>
        <taxon>Eukaryota</taxon>
        <taxon>Metazoa</taxon>
        <taxon>Spiralia</taxon>
        <taxon>Lophotrochozoa</taxon>
        <taxon>Mollusca</taxon>
        <taxon>Gastropoda</taxon>
        <taxon>Patellogastropoda</taxon>
        <taxon>Patelloidea</taxon>
        <taxon>Patellidae</taxon>
        <taxon>Patella</taxon>
    </lineage>
</organism>
<reference evidence="1 2" key="1">
    <citation type="submission" date="2024-01" db="EMBL/GenBank/DDBJ databases">
        <title>The genome of the rayed Mediterranean limpet Patella caerulea (Linnaeus, 1758).</title>
        <authorList>
            <person name="Anh-Thu Weber A."/>
            <person name="Halstead-Nussloch G."/>
        </authorList>
    </citation>
    <scope>NUCLEOTIDE SEQUENCE [LARGE SCALE GENOMIC DNA]</scope>
    <source>
        <strain evidence="1">AATW-2023a</strain>
        <tissue evidence="1">Whole specimen</tissue>
    </source>
</reference>
<name>A0AAN8J7M1_PATCE</name>
<evidence type="ECO:0000313" key="1">
    <source>
        <dbReference type="EMBL" id="KAK6172067.1"/>
    </source>
</evidence>
<dbReference type="PANTHER" id="PTHR16253:SF0">
    <property type="entry name" value="TETRATRICOPEPTIDE REPEAT PROTEIN 22"/>
    <property type="match status" value="1"/>
</dbReference>
<proteinExistence type="predicted"/>
<evidence type="ECO:0008006" key="3">
    <source>
        <dbReference type="Google" id="ProtNLM"/>
    </source>
</evidence>
<gene>
    <name evidence="1" type="ORF">SNE40_018028</name>
</gene>
<protein>
    <recommendedName>
        <fullName evidence="3">Tetratricopeptide repeat protein</fullName>
    </recommendedName>
</protein>
<keyword evidence="2" id="KW-1185">Reference proteome</keyword>
<dbReference type="Gene3D" id="1.25.40.10">
    <property type="entry name" value="Tetratricopeptide repeat domain"/>
    <property type="match status" value="2"/>
</dbReference>
<dbReference type="InterPro" id="IPR042342">
    <property type="entry name" value="TTC22"/>
</dbReference>
<dbReference type="InterPro" id="IPR011990">
    <property type="entry name" value="TPR-like_helical_dom_sf"/>
</dbReference>
<dbReference type="AlphaFoldDB" id="A0AAN8J7M1"/>
<dbReference type="Proteomes" id="UP001347796">
    <property type="component" value="Unassembled WGS sequence"/>
</dbReference>
<sequence>MDVGEFLERLNFIPSLFTLNIVSIPTAKLKSTRAKLENSDEEEYDMKENNNLASFLAFLFQDLDECESKNTLVLQNKPRNIQANVMKAVLHCKMNRITEAEDKFRELKELSEDDYLMTEAKAEKAYAYSKVGPLYYNAAIDLYDDVTERYPDQYGWKYRMALTIRRRQHPTIIALLSIKDPLVNYHRAKELFEEVIENSEDSEIRGLSYIGLAALHSGPCAKKVNFKGLGLQQGALLEKTIEYLDKANEEAPENATILSETGRMLRVIKEFKVAKTVLESAIAMKPTSINCHQLALVLQKLQVENFNQLAIDLLEQSVRLSQGTNLPAIEELGKVYMELSPPKYEQALECFKVLMEDSNYMWRRHGNESAINCYKGLALRPGIPQVEKRGYFADANNCKRESILNAAMEHLAESRSGQRQKVPVKELFRDDRSGARSFYNIYSSLDQFKRIVRFFKSGLTFKNDVDKACSSSDVNGAFITLVYDYLESKKYHDCLDLATILMVTDIPDIEMVAVEVMMDIVQQTADQMDQTALVKTCFKRALDNSYNTEEVDSDVRIIYNTTTSDEEAGFIENCLSEIGLKVAMNDEDIFSYQSRNDSLLSAMSGNVVVICIFKNNDKHLLDNYPIDVMPQEQPIVIPLVVNGSHMSPTLRHIQPMEFPDLSGDNKPKGTFLKDLGNRLFVK</sequence>
<comment type="caution">
    <text evidence="1">The sequence shown here is derived from an EMBL/GenBank/DDBJ whole genome shotgun (WGS) entry which is preliminary data.</text>
</comment>
<evidence type="ECO:0000313" key="2">
    <source>
        <dbReference type="Proteomes" id="UP001347796"/>
    </source>
</evidence>